<evidence type="ECO:0008006" key="4">
    <source>
        <dbReference type="Google" id="ProtNLM"/>
    </source>
</evidence>
<accession>A0ABS0ARW2</accession>
<proteinExistence type="predicted"/>
<keyword evidence="3" id="KW-1185">Reference proteome</keyword>
<organism evidence="2 3">
    <name type="scientific">Alloalcanivorax profundimaris</name>
    <dbReference type="NCBI Taxonomy" id="2735259"/>
    <lineage>
        <taxon>Bacteria</taxon>
        <taxon>Pseudomonadati</taxon>
        <taxon>Pseudomonadota</taxon>
        <taxon>Gammaproteobacteria</taxon>
        <taxon>Oceanospirillales</taxon>
        <taxon>Alcanivoracaceae</taxon>
        <taxon>Alloalcanivorax</taxon>
    </lineage>
</organism>
<dbReference type="EMBL" id="ARXX01000015">
    <property type="protein sequence ID" value="MBF5056005.1"/>
    <property type="molecule type" value="Genomic_DNA"/>
</dbReference>
<evidence type="ECO:0000256" key="1">
    <source>
        <dbReference type="SAM" id="MobiDB-lite"/>
    </source>
</evidence>
<evidence type="ECO:0000313" key="2">
    <source>
        <dbReference type="EMBL" id="MBF5056005.1"/>
    </source>
</evidence>
<dbReference type="Pfam" id="PF11306">
    <property type="entry name" value="DUF3108"/>
    <property type="match status" value="1"/>
</dbReference>
<name>A0ABS0ARW2_9GAMM</name>
<reference evidence="2 3" key="1">
    <citation type="submission" date="2012-09" db="EMBL/GenBank/DDBJ databases">
        <title>Genome Sequence of alkane-degrading Bacterium Alcanivorax sp. 521-1.</title>
        <authorList>
            <person name="Lai Q."/>
            <person name="Shao Z."/>
        </authorList>
    </citation>
    <scope>NUCLEOTIDE SEQUENCE [LARGE SCALE GENOMIC DNA]</scope>
    <source>
        <strain evidence="2 3">521-1</strain>
    </source>
</reference>
<evidence type="ECO:0000313" key="3">
    <source>
        <dbReference type="Proteomes" id="UP000662703"/>
    </source>
</evidence>
<protein>
    <recommendedName>
        <fullName evidence="4">DUF3108 domain-containing protein</fullName>
    </recommendedName>
</protein>
<sequence length="212" mass="23964">MAADPPVAAFQSEYRLKAAGFPFSVGATRSLAPAADGGWKMEVKAKNFIGEIRETSVFQWDGCVPVTRYYGYRRAGLGRVKTAELRIDPASHQATSERSDHEPRTYDAGPGATDEIALPLALQCMLSRGEDALTLRVADEREVETHRYRVEGRETLEVADREVKTIKVRRVRERDNGRETFLWFAPEHDHALVQLVQRNNDGRHVLRLETFP</sequence>
<gene>
    <name evidence="2" type="ORF">Y5W_01299</name>
</gene>
<feature type="compositionally biased region" description="Basic and acidic residues" evidence="1">
    <location>
        <begin position="88"/>
        <end position="105"/>
    </location>
</feature>
<dbReference type="InterPro" id="IPR021457">
    <property type="entry name" value="DUF3108"/>
</dbReference>
<feature type="region of interest" description="Disordered" evidence="1">
    <location>
        <begin position="88"/>
        <end position="107"/>
    </location>
</feature>
<comment type="caution">
    <text evidence="2">The sequence shown here is derived from an EMBL/GenBank/DDBJ whole genome shotgun (WGS) entry which is preliminary data.</text>
</comment>
<dbReference type="Proteomes" id="UP000662703">
    <property type="component" value="Unassembled WGS sequence"/>
</dbReference>